<feature type="compositionally biased region" description="Polar residues" evidence="1">
    <location>
        <begin position="88"/>
        <end position="97"/>
    </location>
</feature>
<reference evidence="2 3" key="1">
    <citation type="submission" date="2013-12" db="EMBL/GenBank/DDBJ databases">
        <authorList>
            <person name="Cubeta M."/>
            <person name="Pakala S."/>
            <person name="Fedorova N."/>
            <person name="Thomas E."/>
            <person name="Dean R."/>
            <person name="Jabaji S."/>
            <person name="Neate S."/>
            <person name="Toda T."/>
            <person name="Tavantzis S."/>
            <person name="Vilgalys R."/>
            <person name="Bharathan N."/>
            <person name="Pakala S."/>
            <person name="Losada L.S."/>
            <person name="Zafar N."/>
            <person name="Nierman W."/>
        </authorList>
    </citation>
    <scope>NUCLEOTIDE SEQUENCE [LARGE SCALE GENOMIC DNA]</scope>
    <source>
        <strain evidence="2 3">123E</strain>
    </source>
</reference>
<dbReference type="Proteomes" id="UP000027456">
    <property type="component" value="Unassembled WGS sequence"/>
</dbReference>
<accession>A0A074SD08</accession>
<dbReference type="AlphaFoldDB" id="A0A074SD08"/>
<proteinExistence type="predicted"/>
<dbReference type="HOGENOM" id="CLU_2251586_0_0_1"/>
<dbReference type="EMBL" id="AZST01000617">
    <property type="protein sequence ID" value="KEP47927.1"/>
    <property type="molecule type" value="Genomic_DNA"/>
</dbReference>
<name>A0A074SD08_9AGAM</name>
<keyword evidence="3" id="KW-1185">Reference proteome</keyword>
<organism evidence="2 3">
    <name type="scientific">Rhizoctonia solani 123E</name>
    <dbReference type="NCBI Taxonomy" id="1423351"/>
    <lineage>
        <taxon>Eukaryota</taxon>
        <taxon>Fungi</taxon>
        <taxon>Dikarya</taxon>
        <taxon>Basidiomycota</taxon>
        <taxon>Agaricomycotina</taxon>
        <taxon>Agaricomycetes</taxon>
        <taxon>Cantharellales</taxon>
        <taxon>Ceratobasidiaceae</taxon>
        <taxon>Rhizoctonia</taxon>
    </lineage>
</organism>
<protein>
    <submittedName>
        <fullName evidence="2">Uncharacterized protein</fullName>
    </submittedName>
</protein>
<comment type="caution">
    <text evidence="2">The sequence shown here is derived from an EMBL/GenBank/DDBJ whole genome shotgun (WGS) entry which is preliminary data.</text>
</comment>
<sequence>MQSRCSLRLTRRPRLYIIGEFCRLLGVTATCKHPPRVSTVTWRLIKVHNTLNSDTLTETPSIDTKNVIPSGDDRLLLLTLHPVHHSSQRPTRSSSQFHPYKFTI</sequence>
<evidence type="ECO:0000313" key="3">
    <source>
        <dbReference type="Proteomes" id="UP000027456"/>
    </source>
</evidence>
<evidence type="ECO:0000313" key="2">
    <source>
        <dbReference type="EMBL" id="KEP47927.1"/>
    </source>
</evidence>
<gene>
    <name evidence="2" type="ORF">V565_139320</name>
</gene>
<evidence type="ECO:0000256" key="1">
    <source>
        <dbReference type="SAM" id="MobiDB-lite"/>
    </source>
</evidence>
<feature type="region of interest" description="Disordered" evidence="1">
    <location>
        <begin position="84"/>
        <end position="104"/>
    </location>
</feature>